<protein>
    <submittedName>
        <fullName evidence="1">Uncharacterized protein</fullName>
    </submittedName>
</protein>
<feature type="non-terminal residue" evidence="1">
    <location>
        <position position="76"/>
    </location>
</feature>
<sequence>MESADDSWYVKIPNIDNSLIGIESIEQKLGRSIPESTYSESNSPDFLFSCEESYDLLLKLAHQRTPMSFYHVFTNE</sequence>
<evidence type="ECO:0000313" key="1">
    <source>
        <dbReference type="EMBL" id="VUZ53938.1"/>
    </source>
</evidence>
<keyword evidence="2" id="KW-1185">Reference proteome</keyword>
<accession>A0A564Z4X3</accession>
<organism evidence="1 2">
    <name type="scientific">Hymenolepis diminuta</name>
    <name type="common">Rat tapeworm</name>
    <dbReference type="NCBI Taxonomy" id="6216"/>
    <lineage>
        <taxon>Eukaryota</taxon>
        <taxon>Metazoa</taxon>
        <taxon>Spiralia</taxon>
        <taxon>Lophotrochozoa</taxon>
        <taxon>Platyhelminthes</taxon>
        <taxon>Cestoda</taxon>
        <taxon>Eucestoda</taxon>
        <taxon>Cyclophyllidea</taxon>
        <taxon>Hymenolepididae</taxon>
        <taxon>Hymenolepis</taxon>
    </lineage>
</organism>
<gene>
    <name evidence="1" type="ORF">WMSIL1_LOCUS12162</name>
</gene>
<evidence type="ECO:0000313" key="2">
    <source>
        <dbReference type="Proteomes" id="UP000321570"/>
    </source>
</evidence>
<dbReference type="Proteomes" id="UP000321570">
    <property type="component" value="Unassembled WGS sequence"/>
</dbReference>
<dbReference type="AlphaFoldDB" id="A0A564Z4X3"/>
<reference evidence="1 2" key="1">
    <citation type="submission" date="2019-07" db="EMBL/GenBank/DDBJ databases">
        <authorList>
            <person name="Jastrzebski P J."/>
            <person name="Paukszto L."/>
            <person name="Jastrzebski P J."/>
        </authorList>
    </citation>
    <scope>NUCLEOTIDE SEQUENCE [LARGE SCALE GENOMIC DNA]</scope>
    <source>
        <strain evidence="1 2">WMS-il1</strain>
    </source>
</reference>
<proteinExistence type="predicted"/>
<dbReference type="EMBL" id="CABIJS010000588">
    <property type="protein sequence ID" value="VUZ53938.1"/>
    <property type="molecule type" value="Genomic_DNA"/>
</dbReference>
<name>A0A564Z4X3_HYMDI</name>